<feature type="domain" description="RNA polymerase sigma-70 region 2" evidence="8">
    <location>
        <begin position="26"/>
        <end position="91"/>
    </location>
</feature>
<organism evidence="10 11">
    <name type="scientific">Breznakia pachnodae</name>
    <dbReference type="NCBI Taxonomy" id="265178"/>
    <lineage>
        <taxon>Bacteria</taxon>
        <taxon>Bacillati</taxon>
        <taxon>Bacillota</taxon>
        <taxon>Erysipelotrichia</taxon>
        <taxon>Erysipelotrichales</taxon>
        <taxon>Erysipelotrichaceae</taxon>
        <taxon>Breznakia</taxon>
    </lineage>
</organism>
<feature type="transmembrane region" description="Helical" evidence="7">
    <location>
        <begin position="241"/>
        <end position="266"/>
    </location>
</feature>
<evidence type="ECO:0000313" key="11">
    <source>
        <dbReference type="Proteomes" id="UP001230220"/>
    </source>
</evidence>
<dbReference type="PANTHER" id="PTHR43133:SF8">
    <property type="entry name" value="RNA POLYMERASE SIGMA FACTOR HI_1459-RELATED"/>
    <property type="match status" value="1"/>
</dbReference>
<evidence type="ECO:0000259" key="8">
    <source>
        <dbReference type="Pfam" id="PF04542"/>
    </source>
</evidence>
<keyword evidence="7" id="KW-1133">Transmembrane helix</keyword>
<proteinExistence type="inferred from homology"/>
<evidence type="ECO:0000256" key="6">
    <source>
        <dbReference type="SAM" id="Coils"/>
    </source>
</evidence>
<comment type="caution">
    <text evidence="10">The sequence shown here is derived from an EMBL/GenBank/DDBJ whole genome shotgun (WGS) entry which is preliminary data.</text>
</comment>
<dbReference type="InterPro" id="IPR014284">
    <property type="entry name" value="RNA_pol_sigma-70_dom"/>
</dbReference>
<keyword evidence="3" id="KW-0731">Sigma factor</keyword>
<evidence type="ECO:0000256" key="3">
    <source>
        <dbReference type="ARBA" id="ARBA00023082"/>
    </source>
</evidence>
<keyword evidence="5" id="KW-0804">Transcription</keyword>
<accession>A0ABU0E189</accession>
<dbReference type="Gene3D" id="1.10.10.10">
    <property type="entry name" value="Winged helix-like DNA-binding domain superfamily/Winged helix DNA-binding domain"/>
    <property type="match status" value="1"/>
</dbReference>
<feature type="domain" description="RNA polymerase sigma factor 70 region 4 type 2" evidence="9">
    <location>
        <begin position="132"/>
        <end position="182"/>
    </location>
</feature>
<dbReference type="SUPFAM" id="SSF88659">
    <property type="entry name" value="Sigma3 and sigma4 domains of RNA polymerase sigma factors"/>
    <property type="match status" value="1"/>
</dbReference>
<dbReference type="CDD" id="cd06171">
    <property type="entry name" value="Sigma70_r4"/>
    <property type="match status" value="1"/>
</dbReference>
<evidence type="ECO:0000256" key="7">
    <source>
        <dbReference type="SAM" id="Phobius"/>
    </source>
</evidence>
<dbReference type="InterPro" id="IPR013325">
    <property type="entry name" value="RNA_pol_sigma_r2"/>
</dbReference>
<name>A0ABU0E189_9FIRM</name>
<dbReference type="Pfam" id="PF04542">
    <property type="entry name" value="Sigma70_r2"/>
    <property type="match status" value="1"/>
</dbReference>
<feature type="coiled-coil region" evidence="6">
    <location>
        <begin position="172"/>
        <end position="199"/>
    </location>
</feature>
<dbReference type="InterPro" id="IPR036388">
    <property type="entry name" value="WH-like_DNA-bd_sf"/>
</dbReference>
<dbReference type="EMBL" id="JAUSUR010000002">
    <property type="protein sequence ID" value="MDQ0360646.1"/>
    <property type="molecule type" value="Genomic_DNA"/>
</dbReference>
<sequence>MDKKEKLTQIVKEVQKDRGQFESLYSLIVNKVYFWCYVVVGSEADALDASQDAMFLIYKKLNTLKNPEMFSSWMYRVVRNSCLDYLKKNNRYDSEFLHSNDYEESFESTIKDERRDSLPNEVYDLNETKKLVIKFIDNLPKKQREVITLHYLEEYKIEEIAQLLDYNAGSVKSRLHAGRKNLEMQIEEYQNKNKVKLYNIAIIPMLGLLLQEYQNEICDKQNFQFHNDLYKMNHLMRLSNLVELLSTKILIISSIVVLVGIAGLVYSNLYEEPAKNIDDISYIKDKDTYEQIKKSPYVESIEYISFPTRMSVDVTIKLKKEVNKEDIKVLFNDENIHFNQDGLSLIVQISENGKYKLVIDNKEIIFYINVIDEYAPEVVEVQRYHNYLQLIVNDELSQINYDISYVEYNGRKIKINKNNQVYGSFDEKISVTIFDYNNHRIQYDFDFSIE</sequence>
<dbReference type="InterPro" id="IPR013249">
    <property type="entry name" value="RNA_pol_sigma70_r4_t2"/>
</dbReference>
<evidence type="ECO:0000259" key="9">
    <source>
        <dbReference type="Pfam" id="PF08281"/>
    </source>
</evidence>
<dbReference type="SUPFAM" id="SSF88946">
    <property type="entry name" value="Sigma2 domain of RNA polymerase sigma factors"/>
    <property type="match status" value="1"/>
</dbReference>
<keyword evidence="6" id="KW-0175">Coiled coil</keyword>
<protein>
    <submittedName>
        <fullName evidence="10">RNA polymerase sigma factor (Sigma-70 family)</fullName>
    </submittedName>
</protein>
<dbReference type="InterPro" id="IPR013324">
    <property type="entry name" value="RNA_pol_sigma_r3/r4-like"/>
</dbReference>
<dbReference type="Proteomes" id="UP001230220">
    <property type="component" value="Unassembled WGS sequence"/>
</dbReference>
<dbReference type="RefSeq" id="WP_307406711.1">
    <property type="nucleotide sequence ID" value="NZ_JAUSUR010000002.1"/>
</dbReference>
<reference evidence="10 11" key="1">
    <citation type="submission" date="2023-07" db="EMBL/GenBank/DDBJ databases">
        <title>Genomic Encyclopedia of Type Strains, Phase IV (KMG-IV): sequencing the most valuable type-strain genomes for metagenomic binning, comparative biology and taxonomic classification.</title>
        <authorList>
            <person name="Goeker M."/>
        </authorList>
    </citation>
    <scope>NUCLEOTIDE SEQUENCE [LARGE SCALE GENOMIC DNA]</scope>
    <source>
        <strain evidence="10 11">DSM 16784</strain>
    </source>
</reference>
<keyword evidence="4" id="KW-0238">DNA-binding</keyword>
<dbReference type="Pfam" id="PF08281">
    <property type="entry name" value="Sigma70_r4_2"/>
    <property type="match status" value="1"/>
</dbReference>
<dbReference type="NCBIfam" id="TIGR02937">
    <property type="entry name" value="sigma70-ECF"/>
    <property type="match status" value="1"/>
</dbReference>
<keyword evidence="2" id="KW-0805">Transcription regulation</keyword>
<dbReference type="Gene3D" id="1.10.1740.10">
    <property type="match status" value="1"/>
</dbReference>
<dbReference type="PANTHER" id="PTHR43133">
    <property type="entry name" value="RNA POLYMERASE ECF-TYPE SIGMA FACTO"/>
    <property type="match status" value="1"/>
</dbReference>
<keyword evidence="7" id="KW-0472">Membrane</keyword>
<comment type="similarity">
    <text evidence="1">Belongs to the sigma-70 factor family. ECF subfamily.</text>
</comment>
<keyword evidence="11" id="KW-1185">Reference proteome</keyword>
<evidence type="ECO:0000313" key="10">
    <source>
        <dbReference type="EMBL" id="MDQ0360646.1"/>
    </source>
</evidence>
<dbReference type="InterPro" id="IPR039425">
    <property type="entry name" value="RNA_pol_sigma-70-like"/>
</dbReference>
<evidence type="ECO:0000256" key="1">
    <source>
        <dbReference type="ARBA" id="ARBA00010641"/>
    </source>
</evidence>
<gene>
    <name evidence="10" type="ORF">J2S15_001391</name>
</gene>
<dbReference type="InterPro" id="IPR007627">
    <property type="entry name" value="RNA_pol_sigma70_r2"/>
</dbReference>
<evidence type="ECO:0000256" key="4">
    <source>
        <dbReference type="ARBA" id="ARBA00023125"/>
    </source>
</evidence>
<keyword evidence="7" id="KW-0812">Transmembrane</keyword>
<evidence type="ECO:0000256" key="2">
    <source>
        <dbReference type="ARBA" id="ARBA00023015"/>
    </source>
</evidence>
<evidence type="ECO:0000256" key="5">
    <source>
        <dbReference type="ARBA" id="ARBA00023163"/>
    </source>
</evidence>